<evidence type="ECO:0000256" key="2">
    <source>
        <dbReference type="ARBA" id="ARBA00023125"/>
    </source>
</evidence>
<dbReference type="RefSeq" id="WP_248151307.1">
    <property type="nucleotide sequence ID" value="NZ_JALNMJ010000002.1"/>
</dbReference>
<dbReference type="Proteomes" id="UP001431221">
    <property type="component" value="Unassembled WGS sequence"/>
</dbReference>
<organism evidence="5 6">
    <name type="scientific">Roseibium sediminicola</name>
    <dbReference type="NCBI Taxonomy" id="2933272"/>
    <lineage>
        <taxon>Bacteria</taxon>
        <taxon>Pseudomonadati</taxon>
        <taxon>Pseudomonadota</taxon>
        <taxon>Alphaproteobacteria</taxon>
        <taxon>Hyphomicrobiales</taxon>
        <taxon>Stappiaceae</taxon>
        <taxon>Roseibium</taxon>
    </lineage>
</organism>
<keyword evidence="2" id="KW-0238">DNA-binding</keyword>
<comment type="caution">
    <text evidence="5">The sequence shown here is derived from an EMBL/GenBank/DDBJ whole genome shotgun (WGS) entry which is preliminary data.</text>
</comment>
<evidence type="ECO:0000259" key="4">
    <source>
        <dbReference type="PROSITE" id="PS50937"/>
    </source>
</evidence>
<dbReference type="PROSITE" id="PS00552">
    <property type="entry name" value="HTH_MERR_1"/>
    <property type="match status" value="1"/>
</dbReference>
<dbReference type="PANTHER" id="PTHR30204">
    <property type="entry name" value="REDOX-CYCLING DRUG-SENSING TRANSCRIPTIONAL ACTIVATOR SOXR"/>
    <property type="match status" value="1"/>
</dbReference>
<evidence type="ECO:0000313" key="5">
    <source>
        <dbReference type="EMBL" id="MCK7611446.1"/>
    </source>
</evidence>
<dbReference type="Gene3D" id="1.10.1660.10">
    <property type="match status" value="1"/>
</dbReference>
<feature type="domain" description="HTH merR-type" evidence="4">
    <location>
        <begin position="1"/>
        <end position="70"/>
    </location>
</feature>
<sequence length="131" mass="14638">MIAIGEASKRSGVSIETIRYYEREGIVPRPGRAANNRRLYTADDIGRLHLLKRLRDLGFPLAEARMMLDLSENRASDCEAVMELAKAHIANVATKIAELKKLETALKQLVSNCSRGNVDCPMLGRLRTEQD</sequence>
<keyword evidence="3" id="KW-0804">Transcription</keyword>
<dbReference type="EMBL" id="JALNMJ010000002">
    <property type="protein sequence ID" value="MCK7611446.1"/>
    <property type="molecule type" value="Genomic_DNA"/>
</dbReference>
<gene>
    <name evidence="5" type="ORF">M0H32_04680</name>
</gene>
<keyword evidence="6" id="KW-1185">Reference proteome</keyword>
<dbReference type="PROSITE" id="PS50937">
    <property type="entry name" value="HTH_MERR_2"/>
    <property type="match status" value="1"/>
</dbReference>
<dbReference type="SUPFAM" id="SSF46955">
    <property type="entry name" value="Putative DNA-binding domain"/>
    <property type="match status" value="1"/>
</dbReference>
<dbReference type="InterPro" id="IPR000551">
    <property type="entry name" value="MerR-type_HTH_dom"/>
</dbReference>
<evidence type="ECO:0000256" key="3">
    <source>
        <dbReference type="ARBA" id="ARBA00023163"/>
    </source>
</evidence>
<name>A0ABT0GPT2_9HYPH</name>
<evidence type="ECO:0000313" key="6">
    <source>
        <dbReference type="Proteomes" id="UP001431221"/>
    </source>
</evidence>
<dbReference type="InterPro" id="IPR047057">
    <property type="entry name" value="MerR_fam"/>
</dbReference>
<dbReference type="PANTHER" id="PTHR30204:SF94">
    <property type="entry name" value="HEAVY METAL-DEPENDENT TRANSCRIPTIONAL REGULATOR HI_0293-RELATED"/>
    <property type="match status" value="1"/>
</dbReference>
<dbReference type="InterPro" id="IPR009061">
    <property type="entry name" value="DNA-bd_dom_put_sf"/>
</dbReference>
<dbReference type="CDD" id="cd04785">
    <property type="entry name" value="HTH_CadR-PbrR-like"/>
    <property type="match status" value="1"/>
</dbReference>
<evidence type="ECO:0000256" key="1">
    <source>
        <dbReference type="ARBA" id="ARBA00023015"/>
    </source>
</evidence>
<reference evidence="5" key="1">
    <citation type="submission" date="2022-04" db="EMBL/GenBank/DDBJ databases">
        <title>Roseibium sp. CAU 1639 isolated from mud.</title>
        <authorList>
            <person name="Kim W."/>
        </authorList>
    </citation>
    <scope>NUCLEOTIDE SEQUENCE</scope>
    <source>
        <strain evidence="5">CAU 1639</strain>
    </source>
</reference>
<dbReference type="SMART" id="SM00422">
    <property type="entry name" value="HTH_MERR"/>
    <property type="match status" value="1"/>
</dbReference>
<dbReference type="PRINTS" id="PR00040">
    <property type="entry name" value="HTHMERR"/>
</dbReference>
<proteinExistence type="predicted"/>
<keyword evidence="1" id="KW-0805">Transcription regulation</keyword>
<protein>
    <submittedName>
        <fullName evidence="5">Helix-turn-helix domain-containing protein</fullName>
    </submittedName>
</protein>
<dbReference type="Pfam" id="PF13411">
    <property type="entry name" value="MerR_1"/>
    <property type="match status" value="1"/>
</dbReference>
<accession>A0ABT0GPT2</accession>